<dbReference type="Pfam" id="PF00679">
    <property type="entry name" value="EFG_C"/>
    <property type="match status" value="1"/>
</dbReference>
<dbReference type="PANTHER" id="PTHR43261">
    <property type="entry name" value="TRANSLATION ELONGATION FACTOR G-RELATED"/>
    <property type="match status" value="1"/>
</dbReference>
<dbReference type="Gene3D" id="3.30.230.10">
    <property type="match status" value="1"/>
</dbReference>
<dbReference type="CDD" id="cd04168">
    <property type="entry name" value="TetM_like"/>
    <property type="match status" value="1"/>
</dbReference>
<dbReference type="Gene3D" id="3.40.50.300">
    <property type="entry name" value="P-loop containing nucleotide triphosphate hydrolases"/>
    <property type="match status" value="1"/>
</dbReference>
<reference evidence="6 7" key="1">
    <citation type="submission" date="2017-03" db="EMBL/GenBank/DDBJ databases">
        <title>Draft genome sequence of Streptomyces scabrisporus NF3, endophyte isolated from Amphipterygium adstringens.</title>
        <authorList>
            <person name="Vazquez M."/>
            <person name="Ceapa C.D."/>
            <person name="Rodriguez Luna D."/>
            <person name="Sanchez Esquivel S."/>
        </authorList>
    </citation>
    <scope>NUCLEOTIDE SEQUENCE [LARGE SCALE GENOMIC DNA]</scope>
    <source>
        <strain evidence="6 7">NF3</strain>
    </source>
</reference>
<evidence type="ECO:0000256" key="4">
    <source>
        <dbReference type="SAM" id="MobiDB-lite"/>
    </source>
</evidence>
<dbReference type="Pfam" id="PF03764">
    <property type="entry name" value="EFG_IV"/>
    <property type="match status" value="1"/>
</dbReference>
<evidence type="ECO:0000256" key="2">
    <source>
        <dbReference type="ARBA" id="ARBA00022917"/>
    </source>
</evidence>
<sequence length="663" mass="71425">MNHLNIGILAHVDAGKTSLTERLLFDAGVISRVGSVDAGSTQTDSLDLERRRGITIRSAVVAFRVDDLQVNVIDTPGHSDFVAEVERALRVLDGAVLVVSAVEGVQARTRVLMRSLARLRIPVLVFVNKIDRMGARYREVLGALAAELGPGCVAMGSVAGIGTADARFAPFDAGDPEFAERLAEAFADHGESFVDAYLDDRVVLTAADYTRELRRQVREARVYPVFFGSALNGEGVGHLVRGIAAWLPRVEDAAEQEPLRAVVLKIERGRAGEKIAYVRTWSGVLRARDSVALFRREHGGGVAESTVRASGVQVFDRGTGVRDADATAGTIAKVRGLAQARVGDQLGSADGLPRTGLFAPPTLESEVTPGRPGERPALFAALQRMAEEDPMIDVRGDESSGAISVRLYGEVQKEVIGATLAEEFGLRVAFAESRPLYFERPVGVGEAVEEMDADGPTYFWATVGVRVEPAPPGSGIELRLGVELGALPLAFHRAIEESARRTLRQGLYGWEVLDCTVTLTRTGYFSPVSAAGDFRSVTPLVVADALRRAGTRVFEPTHRFEVETPADCLGVVLSALSAARAVPEEQVARGDRFLVRGSLPAAMVHGVTGRLPGLTRGEGVLVSEFEDYRLFAGHAVPIRERTGADPYDRERYMLQSLGRVRGN</sequence>
<dbReference type="InterPro" id="IPR014721">
    <property type="entry name" value="Ribsml_uS5_D2-typ_fold_subgr"/>
</dbReference>
<organism evidence="6 7">
    <name type="scientific">Embleya scabrispora</name>
    <dbReference type="NCBI Taxonomy" id="159449"/>
    <lineage>
        <taxon>Bacteria</taxon>
        <taxon>Bacillati</taxon>
        <taxon>Actinomycetota</taxon>
        <taxon>Actinomycetes</taxon>
        <taxon>Kitasatosporales</taxon>
        <taxon>Streptomycetaceae</taxon>
        <taxon>Embleya</taxon>
    </lineage>
</organism>
<keyword evidence="2" id="KW-0648">Protein biosynthesis</keyword>
<dbReference type="GO" id="GO:0003924">
    <property type="term" value="F:GTPase activity"/>
    <property type="evidence" value="ECO:0007669"/>
    <property type="project" value="InterPro"/>
</dbReference>
<feature type="region of interest" description="Disordered" evidence="4">
    <location>
        <begin position="351"/>
        <end position="374"/>
    </location>
</feature>
<feature type="domain" description="Tr-type G" evidence="5">
    <location>
        <begin position="1"/>
        <end position="251"/>
    </location>
</feature>
<dbReference type="Pfam" id="PF14492">
    <property type="entry name" value="EFG_III"/>
    <property type="match status" value="1"/>
</dbReference>
<evidence type="ECO:0000313" key="7">
    <source>
        <dbReference type="Proteomes" id="UP000190037"/>
    </source>
</evidence>
<proteinExistence type="predicted"/>
<dbReference type="CDD" id="cd01684">
    <property type="entry name" value="Tet_like_IV"/>
    <property type="match status" value="1"/>
</dbReference>
<name>A0A1T3NNM9_9ACTN</name>
<dbReference type="InterPro" id="IPR027417">
    <property type="entry name" value="P-loop_NTPase"/>
</dbReference>
<dbReference type="GO" id="GO:0006412">
    <property type="term" value="P:translation"/>
    <property type="evidence" value="ECO:0007669"/>
    <property type="project" value="UniProtKB-KW"/>
</dbReference>
<dbReference type="PANTHER" id="PTHR43261:SF1">
    <property type="entry name" value="RIBOSOME-RELEASING FACTOR 2, MITOCHONDRIAL"/>
    <property type="match status" value="1"/>
</dbReference>
<dbReference type="Proteomes" id="UP000190037">
    <property type="component" value="Unassembled WGS sequence"/>
</dbReference>
<accession>A0A1T3NNM9</accession>
<keyword evidence="1" id="KW-0547">Nucleotide-binding</keyword>
<dbReference type="SMART" id="SM00838">
    <property type="entry name" value="EFG_C"/>
    <property type="match status" value="1"/>
</dbReference>
<dbReference type="GO" id="GO:0005525">
    <property type="term" value="F:GTP binding"/>
    <property type="evidence" value="ECO:0007669"/>
    <property type="project" value="UniProtKB-KW"/>
</dbReference>
<dbReference type="PROSITE" id="PS00301">
    <property type="entry name" value="G_TR_1"/>
    <property type="match status" value="1"/>
</dbReference>
<dbReference type="PROSITE" id="PS51722">
    <property type="entry name" value="G_TR_2"/>
    <property type="match status" value="1"/>
</dbReference>
<evidence type="ECO:0000256" key="1">
    <source>
        <dbReference type="ARBA" id="ARBA00022741"/>
    </source>
</evidence>
<dbReference type="Gene3D" id="2.40.30.10">
    <property type="entry name" value="Translation factors"/>
    <property type="match status" value="1"/>
</dbReference>
<dbReference type="InterPro" id="IPR005517">
    <property type="entry name" value="Transl_elong_EFG/EF2_IV"/>
</dbReference>
<dbReference type="RefSeq" id="WP_078981364.1">
    <property type="nucleotide sequence ID" value="NZ_MWQN01000003.1"/>
</dbReference>
<comment type="caution">
    <text evidence="6">The sequence shown here is derived from an EMBL/GenBank/DDBJ whole genome shotgun (WGS) entry which is preliminary data.</text>
</comment>
<evidence type="ECO:0000256" key="3">
    <source>
        <dbReference type="ARBA" id="ARBA00023134"/>
    </source>
</evidence>
<dbReference type="AlphaFoldDB" id="A0A1T3NNM9"/>
<dbReference type="OrthoDB" id="9801472at2"/>
<evidence type="ECO:0000313" key="6">
    <source>
        <dbReference type="EMBL" id="OPC78270.1"/>
    </source>
</evidence>
<gene>
    <name evidence="6" type="ORF">B4N89_39535</name>
</gene>
<dbReference type="InterPro" id="IPR000795">
    <property type="entry name" value="T_Tr_GTP-bd_dom"/>
</dbReference>
<dbReference type="InterPro" id="IPR020568">
    <property type="entry name" value="Ribosomal_Su5_D2-typ_SF"/>
</dbReference>
<dbReference type="SUPFAM" id="SSF54980">
    <property type="entry name" value="EF-G C-terminal domain-like"/>
    <property type="match status" value="2"/>
</dbReference>
<dbReference type="EMBL" id="MWQN01000003">
    <property type="protein sequence ID" value="OPC78270.1"/>
    <property type="molecule type" value="Genomic_DNA"/>
</dbReference>
<keyword evidence="7" id="KW-1185">Reference proteome</keyword>
<dbReference type="InterPro" id="IPR031157">
    <property type="entry name" value="G_TR_CS"/>
</dbReference>
<protein>
    <submittedName>
        <fullName evidence="6">GTP-binding protein</fullName>
    </submittedName>
</protein>
<dbReference type="InterPro" id="IPR005225">
    <property type="entry name" value="Small_GTP-bd"/>
</dbReference>
<dbReference type="Gene3D" id="3.30.70.870">
    <property type="entry name" value="Elongation Factor G (Translational Gtpase), domain 3"/>
    <property type="match status" value="1"/>
</dbReference>
<dbReference type="SUPFAM" id="SSF52540">
    <property type="entry name" value="P-loop containing nucleoside triphosphate hydrolases"/>
    <property type="match status" value="1"/>
</dbReference>
<dbReference type="GO" id="GO:0032790">
    <property type="term" value="P:ribosome disassembly"/>
    <property type="evidence" value="ECO:0007669"/>
    <property type="project" value="TreeGrafter"/>
</dbReference>
<dbReference type="STRING" id="159449.B4N89_39535"/>
<dbReference type="SMART" id="SM00889">
    <property type="entry name" value="EFG_IV"/>
    <property type="match status" value="1"/>
</dbReference>
<evidence type="ECO:0000259" key="5">
    <source>
        <dbReference type="PROSITE" id="PS51722"/>
    </source>
</evidence>
<dbReference type="PRINTS" id="PR00315">
    <property type="entry name" value="ELONGATNFCT"/>
</dbReference>
<dbReference type="InterPro" id="IPR009000">
    <property type="entry name" value="Transl_B-barrel_sf"/>
</dbReference>
<dbReference type="PRINTS" id="PR01037">
    <property type="entry name" value="TCRTETOQM"/>
</dbReference>
<dbReference type="InterPro" id="IPR035647">
    <property type="entry name" value="EFG_III/V"/>
</dbReference>
<dbReference type="InterPro" id="IPR000640">
    <property type="entry name" value="EFG_V-like"/>
</dbReference>
<dbReference type="NCBIfam" id="TIGR00231">
    <property type="entry name" value="small_GTP"/>
    <property type="match status" value="1"/>
</dbReference>
<dbReference type="SUPFAM" id="SSF54211">
    <property type="entry name" value="Ribosomal protein S5 domain 2-like"/>
    <property type="match status" value="1"/>
</dbReference>
<dbReference type="Pfam" id="PF00009">
    <property type="entry name" value="GTP_EFTU"/>
    <property type="match status" value="1"/>
</dbReference>
<keyword evidence="3" id="KW-0342">GTP-binding</keyword>
<dbReference type="SUPFAM" id="SSF50447">
    <property type="entry name" value="Translation proteins"/>
    <property type="match status" value="1"/>
</dbReference>
<dbReference type="InterPro" id="IPR041095">
    <property type="entry name" value="EFG_II"/>
</dbReference>